<comment type="caution">
    <text evidence="3">The sequence shown here is derived from an EMBL/GenBank/DDBJ whole genome shotgun (WGS) entry which is preliminary data.</text>
</comment>
<feature type="domain" description="Translation initiation factor 5A-like N-terminal" evidence="2">
    <location>
        <begin position="72"/>
        <end position="97"/>
    </location>
</feature>
<dbReference type="PANTHER" id="PTHR11673">
    <property type="entry name" value="TRANSLATION INITIATION FACTOR 5A FAMILY MEMBER"/>
    <property type="match status" value="1"/>
</dbReference>
<dbReference type="GO" id="GO:0045901">
    <property type="term" value="P:positive regulation of translational elongation"/>
    <property type="evidence" value="ECO:0007669"/>
    <property type="project" value="InterPro"/>
</dbReference>
<proteinExistence type="predicted"/>
<dbReference type="GO" id="GO:0003723">
    <property type="term" value="F:RNA binding"/>
    <property type="evidence" value="ECO:0007669"/>
    <property type="project" value="InterPro"/>
</dbReference>
<evidence type="ECO:0000313" key="4">
    <source>
        <dbReference type="Proteomes" id="UP000245207"/>
    </source>
</evidence>
<dbReference type="Gene3D" id="2.30.30.30">
    <property type="match status" value="1"/>
</dbReference>
<organism evidence="3 4">
    <name type="scientific">Artemisia annua</name>
    <name type="common">Sweet wormwood</name>
    <dbReference type="NCBI Taxonomy" id="35608"/>
    <lineage>
        <taxon>Eukaryota</taxon>
        <taxon>Viridiplantae</taxon>
        <taxon>Streptophyta</taxon>
        <taxon>Embryophyta</taxon>
        <taxon>Tracheophyta</taxon>
        <taxon>Spermatophyta</taxon>
        <taxon>Magnoliopsida</taxon>
        <taxon>eudicotyledons</taxon>
        <taxon>Gunneridae</taxon>
        <taxon>Pentapetalae</taxon>
        <taxon>asterids</taxon>
        <taxon>campanulids</taxon>
        <taxon>Asterales</taxon>
        <taxon>Asteraceae</taxon>
        <taxon>Asteroideae</taxon>
        <taxon>Anthemideae</taxon>
        <taxon>Artemisiinae</taxon>
        <taxon>Artemisia</taxon>
    </lineage>
</organism>
<dbReference type="GO" id="GO:0003746">
    <property type="term" value="F:translation elongation factor activity"/>
    <property type="evidence" value="ECO:0007669"/>
    <property type="project" value="InterPro"/>
</dbReference>
<comment type="function">
    <text evidence="1">Translation factor that promotes translation elongation and termination, particularly upon ribosome stalling at specific amino acid sequence contexts. Binds between the exit (E) and peptidyl (P) site of the ribosome and promotes rescue of stalled ribosome: specifically required for efficient translation of polyproline-containing peptides as well as other motifs that stall the ribosome. Acts as a ribosome quality control (RQC) cofactor by joining the RQC complex to facilitate peptidyl transfer during CAT tailing step.</text>
</comment>
<dbReference type="InterPro" id="IPR001884">
    <property type="entry name" value="IF5A-like"/>
</dbReference>
<name>A0A2U1KQ16_ARTAN</name>
<protein>
    <submittedName>
        <fullName evidence="3">Eukaryotic translation initiation factor 5A</fullName>
    </submittedName>
</protein>
<dbReference type="GO" id="GO:0003743">
    <property type="term" value="F:translation initiation factor activity"/>
    <property type="evidence" value="ECO:0007669"/>
    <property type="project" value="UniProtKB-KW"/>
</dbReference>
<sequence>MHLYPYFCALNELLDGFNRNEAVASVMPLRTTTFMDYQGINLRSQVERNWALGLQISLSVIRIHIEKHKYEHDHAKCHFVVIGIFNGNKVEDIVPSSYNRDFPHLNRTDYQLIDTAQDDLKFSTNDAMLKQGRDHGPDPSGRYPSIKKVLTKEQVDALSKELPSRATIPGVRRKEILLKRYLQMDELIRENSM</sequence>
<evidence type="ECO:0000256" key="1">
    <source>
        <dbReference type="ARBA" id="ARBA00045610"/>
    </source>
</evidence>
<dbReference type="Pfam" id="PF21485">
    <property type="entry name" value="IF5A-like_N"/>
    <property type="match status" value="1"/>
</dbReference>
<accession>A0A2U1KQ16</accession>
<evidence type="ECO:0000313" key="3">
    <source>
        <dbReference type="EMBL" id="PWA38842.1"/>
    </source>
</evidence>
<dbReference type="InterPro" id="IPR014722">
    <property type="entry name" value="Rib_uL2_dom2"/>
</dbReference>
<dbReference type="InterPro" id="IPR048670">
    <property type="entry name" value="IF5A-like_N"/>
</dbReference>
<dbReference type="InterPro" id="IPR008991">
    <property type="entry name" value="Translation_prot_SH3-like_sf"/>
</dbReference>
<dbReference type="GO" id="GO:0043022">
    <property type="term" value="F:ribosome binding"/>
    <property type="evidence" value="ECO:0007669"/>
    <property type="project" value="InterPro"/>
</dbReference>
<dbReference type="EMBL" id="PKPP01015219">
    <property type="protein sequence ID" value="PWA38842.1"/>
    <property type="molecule type" value="Genomic_DNA"/>
</dbReference>
<keyword evidence="3" id="KW-0648">Protein biosynthesis</keyword>
<keyword evidence="3" id="KW-0396">Initiation factor</keyword>
<gene>
    <name evidence="3" type="ORF">CTI12_AA578440</name>
</gene>
<dbReference type="OrthoDB" id="9975114at2759"/>
<keyword evidence="4" id="KW-1185">Reference proteome</keyword>
<dbReference type="SUPFAM" id="SSF50104">
    <property type="entry name" value="Translation proteins SH3-like domain"/>
    <property type="match status" value="1"/>
</dbReference>
<dbReference type="AlphaFoldDB" id="A0A2U1KQ16"/>
<dbReference type="Proteomes" id="UP000245207">
    <property type="component" value="Unassembled WGS sequence"/>
</dbReference>
<evidence type="ECO:0000259" key="2">
    <source>
        <dbReference type="Pfam" id="PF21485"/>
    </source>
</evidence>
<reference evidence="3 4" key="1">
    <citation type="journal article" date="2018" name="Mol. Plant">
        <title>The genome of Artemisia annua provides insight into the evolution of Asteraceae family and artemisinin biosynthesis.</title>
        <authorList>
            <person name="Shen Q."/>
            <person name="Zhang L."/>
            <person name="Liao Z."/>
            <person name="Wang S."/>
            <person name="Yan T."/>
            <person name="Shi P."/>
            <person name="Liu M."/>
            <person name="Fu X."/>
            <person name="Pan Q."/>
            <person name="Wang Y."/>
            <person name="Lv Z."/>
            <person name="Lu X."/>
            <person name="Zhang F."/>
            <person name="Jiang W."/>
            <person name="Ma Y."/>
            <person name="Chen M."/>
            <person name="Hao X."/>
            <person name="Li L."/>
            <person name="Tang Y."/>
            <person name="Lv G."/>
            <person name="Zhou Y."/>
            <person name="Sun X."/>
            <person name="Brodelius P.E."/>
            <person name="Rose J.K.C."/>
            <person name="Tang K."/>
        </authorList>
    </citation>
    <scope>NUCLEOTIDE SEQUENCE [LARGE SCALE GENOMIC DNA]</scope>
    <source>
        <strain evidence="4">cv. Huhao1</strain>
        <tissue evidence="3">Leaf</tissue>
    </source>
</reference>
<dbReference type="STRING" id="35608.A0A2U1KQ16"/>